<gene>
    <name evidence="1" type="primary">Nfu_g_1_020719</name>
</gene>
<organism evidence="1">
    <name type="scientific">Nothobranchius rachovii</name>
    <name type="common">bluefin notho</name>
    <dbReference type="NCBI Taxonomy" id="451742"/>
    <lineage>
        <taxon>Eukaryota</taxon>
        <taxon>Metazoa</taxon>
        <taxon>Chordata</taxon>
        <taxon>Craniata</taxon>
        <taxon>Vertebrata</taxon>
        <taxon>Euteleostomi</taxon>
        <taxon>Actinopterygii</taxon>
        <taxon>Neopterygii</taxon>
        <taxon>Teleostei</taxon>
        <taxon>Neoteleostei</taxon>
        <taxon>Acanthomorphata</taxon>
        <taxon>Ovalentaria</taxon>
        <taxon>Atherinomorphae</taxon>
        <taxon>Cyprinodontiformes</taxon>
        <taxon>Nothobranchiidae</taxon>
        <taxon>Nothobranchius</taxon>
    </lineage>
</organism>
<dbReference type="AlphaFoldDB" id="A0A1A8RWH9"/>
<reference evidence="1" key="2">
    <citation type="submission" date="2016-06" db="EMBL/GenBank/DDBJ databases">
        <title>The genome of a short-lived fish provides insights into sex chromosome evolution and the genetic control of aging.</title>
        <authorList>
            <person name="Reichwald K."/>
            <person name="Felder M."/>
            <person name="Petzold A."/>
            <person name="Koch P."/>
            <person name="Groth M."/>
            <person name="Platzer M."/>
        </authorList>
    </citation>
    <scope>NUCLEOTIDE SEQUENCE</scope>
    <source>
        <tissue evidence="1">Brain</tissue>
    </source>
</reference>
<dbReference type="EMBL" id="HAEH01020156">
    <property type="protein sequence ID" value="SBS10346.1"/>
    <property type="molecule type" value="Transcribed_RNA"/>
</dbReference>
<evidence type="ECO:0000313" key="1">
    <source>
        <dbReference type="EMBL" id="SBS10346.1"/>
    </source>
</evidence>
<reference evidence="1" key="1">
    <citation type="submission" date="2016-05" db="EMBL/GenBank/DDBJ databases">
        <authorList>
            <person name="Lavstsen T."/>
            <person name="Jespersen J.S."/>
        </authorList>
    </citation>
    <scope>NUCLEOTIDE SEQUENCE</scope>
    <source>
        <tissue evidence="1">Brain</tissue>
    </source>
</reference>
<feature type="non-terminal residue" evidence="1">
    <location>
        <position position="1"/>
    </location>
</feature>
<feature type="non-terminal residue" evidence="1">
    <location>
        <position position="126"/>
    </location>
</feature>
<sequence>ACNPDRCPDMLAAPSEVCPLRPEKGRFKRSSTSEAILKRCSPVVEEASYSPTKSSLGSRPSSTYRRHIEPCSVPDISWVPSIIRENCSTGNPWIAVVVCLMSLTSAAHFDTQDLCRNDSSAASLPG</sequence>
<accession>A0A1A8RWH9</accession>
<proteinExistence type="predicted"/>
<name>A0A1A8RWH9_9TELE</name>
<protein>
    <submittedName>
        <fullName evidence="1">Uncharacterized protein</fullName>
    </submittedName>
</protein>